<reference evidence="12 13" key="1">
    <citation type="journal article" date="2015" name="Stand. Genomic Sci.">
        <title>Genomic Encyclopedia of Bacterial and Archaeal Type Strains, Phase III: the genomes of soil and plant-associated and newly described type strains.</title>
        <authorList>
            <person name="Whitman W.B."/>
            <person name="Woyke T."/>
            <person name="Klenk H.P."/>
            <person name="Zhou Y."/>
            <person name="Lilburn T.G."/>
            <person name="Beck B.J."/>
            <person name="De Vos P."/>
            <person name="Vandamme P."/>
            <person name="Eisen J.A."/>
            <person name="Garrity G."/>
            <person name="Hugenholtz P."/>
            <person name="Kyrpides N.C."/>
        </authorList>
    </citation>
    <scope>NUCLEOTIDE SEQUENCE [LARGE SCALE GENOMIC DNA]</scope>
    <source>
        <strain evidence="12 13">CGMCC 1.10822</strain>
    </source>
</reference>
<evidence type="ECO:0000256" key="8">
    <source>
        <dbReference type="ARBA" id="ARBA00022989"/>
    </source>
</evidence>
<evidence type="ECO:0000313" key="13">
    <source>
        <dbReference type="Proteomes" id="UP000318431"/>
    </source>
</evidence>
<dbReference type="SMART" id="SM00388">
    <property type="entry name" value="HisKA"/>
    <property type="match status" value="1"/>
</dbReference>
<keyword evidence="8 10" id="KW-1133">Transmembrane helix</keyword>
<dbReference type="AlphaFoldDB" id="A0A562REC5"/>
<comment type="catalytic activity">
    <reaction evidence="1">
        <text>ATP + protein L-histidine = ADP + protein N-phospho-L-histidine.</text>
        <dbReference type="EC" id="2.7.13.3"/>
    </reaction>
</comment>
<dbReference type="CDD" id="cd00082">
    <property type="entry name" value="HisKA"/>
    <property type="match status" value="1"/>
</dbReference>
<dbReference type="InterPro" id="IPR004358">
    <property type="entry name" value="Sig_transdc_His_kin-like_C"/>
</dbReference>
<organism evidence="12 13">
    <name type="scientific">Pseudoduganella lurida</name>
    <dbReference type="NCBI Taxonomy" id="1036180"/>
    <lineage>
        <taxon>Bacteria</taxon>
        <taxon>Pseudomonadati</taxon>
        <taxon>Pseudomonadota</taxon>
        <taxon>Betaproteobacteria</taxon>
        <taxon>Burkholderiales</taxon>
        <taxon>Oxalobacteraceae</taxon>
        <taxon>Telluria group</taxon>
        <taxon>Pseudoduganella</taxon>
    </lineage>
</organism>
<feature type="transmembrane region" description="Helical" evidence="10">
    <location>
        <begin position="143"/>
        <end position="166"/>
    </location>
</feature>
<dbReference type="GO" id="GO:0005886">
    <property type="term" value="C:plasma membrane"/>
    <property type="evidence" value="ECO:0007669"/>
    <property type="project" value="TreeGrafter"/>
</dbReference>
<evidence type="ECO:0000256" key="2">
    <source>
        <dbReference type="ARBA" id="ARBA00004370"/>
    </source>
</evidence>
<evidence type="ECO:0000256" key="10">
    <source>
        <dbReference type="SAM" id="Phobius"/>
    </source>
</evidence>
<dbReference type="PROSITE" id="PS50109">
    <property type="entry name" value="HIS_KIN"/>
    <property type="match status" value="1"/>
</dbReference>
<comment type="subcellular location">
    <subcellularLocation>
        <location evidence="2">Membrane</location>
    </subcellularLocation>
</comment>
<dbReference type="EMBL" id="VLLB01000002">
    <property type="protein sequence ID" value="TWI67411.1"/>
    <property type="molecule type" value="Genomic_DNA"/>
</dbReference>
<evidence type="ECO:0000256" key="3">
    <source>
        <dbReference type="ARBA" id="ARBA00012438"/>
    </source>
</evidence>
<sequence>MTDSTSSLWRTYSLQRKIGALFALFMVVLMLGLTIQGTLSQQMIVHPMWRDLLQSATARYLAGGRAASLPASGPLRGWRIEESAVPADMPAFFATLAPGYYDEEQTDPHERERSHAVLVTRDGTARVVMAIDITDLEDYQNRISLASVLVALVSAAMIGGSLLWLYRSMRGPIRLLAQRMDELDPAQPAQRLRTDFTLVELHDIAVGANRHLDRVERFIERERTLLDQASHEFRTPVAVIAGAVDVLRLHPLPAAAEAPLSRIANAADNLAEIMSALLYLSREPDGRVLTETTRLDTLVTVLVEDHQHLLERKEVRFVVGRLDPLSLACPEALVRIVVGNLLRNAAENSFRGTIAVTLADRRLAIQDSGSGFDTVAAARRYTQALRGSTRLGGGQGLGLFLTRRVCERFGWTLAIASDPARGTLVEMQFPAPD</sequence>
<keyword evidence="13" id="KW-1185">Reference proteome</keyword>
<evidence type="ECO:0000313" key="12">
    <source>
        <dbReference type="EMBL" id="TWI67411.1"/>
    </source>
</evidence>
<evidence type="ECO:0000256" key="4">
    <source>
        <dbReference type="ARBA" id="ARBA00022553"/>
    </source>
</evidence>
<dbReference type="PANTHER" id="PTHR45436">
    <property type="entry name" value="SENSOR HISTIDINE KINASE YKOH"/>
    <property type="match status" value="1"/>
</dbReference>
<dbReference type="SUPFAM" id="SSF47384">
    <property type="entry name" value="Homodimeric domain of signal transducing histidine kinase"/>
    <property type="match status" value="1"/>
</dbReference>
<dbReference type="InterPro" id="IPR003594">
    <property type="entry name" value="HATPase_dom"/>
</dbReference>
<proteinExistence type="predicted"/>
<dbReference type="Gene3D" id="3.30.565.10">
    <property type="entry name" value="Histidine kinase-like ATPase, C-terminal domain"/>
    <property type="match status" value="1"/>
</dbReference>
<dbReference type="InterPro" id="IPR005467">
    <property type="entry name" value="His_kinase_dom"/>
</dbReference>
<dbReference type="PRINTS" id="PR00344">
    <property type="entry name" value="BCTRLSENSOR"/>
</dbReference>
<evidence type="ECO:0000259" key="11">
    <source>
        <dbReference type="PROSITE" id="PS50109"/>
    </source>
</evidence>
<dbReference type="Proteomes" id="UP000318431">
    <property type="component" value="Unassembled WGS sequence"/>
</dbReference>
<keyword evidence="4" id="KW-0597">Phosphoprotein</keyword>
<gene>
    <name evidence="12" type="ORF">IP91_01524</name>
</gene>
<evidence type="ECO:0000256" key="6">
    <source>
        <dbReference type="ARBA" id="ARBA00022692"/>
    </source>
</evidence>
<evidence type="ECO:0000256" key="5">
    <source>
        <dbReference type="ARBA" id="ARBA00022679"/>
    </source>
</evidence>
<dbReference type="InterPro" id="IPR003661">
    <property type="entry name" value="HisK_dim/P_dom"/>
</dbReference>
<protein>
    <recommendedName>
        <fullName evidence="3">histidine kinase</fullName>
        <ecNumber evidence="3">2.7.13.3</ecNumber>
    </recommendedName>
</protein>
<feature type="transmembrane region" description="Helical" evidence="10">
    <location>
        <begin position="20"/>
        <end position="39"/>
    </location>
</feature>
<dbReference type="Gene3D" id="1.10.287.130">
    <property type="match status" value="1"/>
</dbReference>
<comment type="caution">
    <text evidence="12">The sequence shown here is derived from an EMBL/GenBank/DDBJ whole genome shotgun (WGS) entry which is preliminary data.</text>
</comment>
<keyword evidence="6 10" id="KW-0812">Transmembrane</keyword>
<dbReference type="InterPro" id="IPR036890">
    <property type="entry name" value="HATPase_C_sf"/>
</dbReference>
<keyword evidence="5" id="KW-0808">Transferase</keyword>
<keyword evidence="7 12" id="KW-0418">Kinase</keyword>
<keyword evidence="9 10" id="KW-0472">Membrane</keyword>
<dbReference type="SUPFAM" id="SSF55874">
    <property type="entry name" value="ATPase domain of HSP90 chaperone/DNA topoisomerase II/histidine kinase"/>
    <property type="match status" value="1"/>
</dbReference>
<dbReference type="Pfam" id="PF02518">
    <property type="entry name" value="HATPase_c"/>
    <property type="match status" value="1"/>
</dbReference>
<evidence type="ECO:0000256" key="1">
    <source>
        <dbReference type="ARBA" id="ARBA00000085"/>
    </source>
</evidence>
<dbReference type="GO" id="GO:0000155">
    <property type="term" value="F:phosphorelay sensor kinase activity"/>
    <property type="evidence" value="ECO:0007669"/>
    <property type="project" value="InterPro"/>
</dbReference>
<evidence type="ECO:0000256" key="7">
    <source>
        <dbReference type="ARBA" id="ARBA00022777"/>
    </source>
</evidence>
<name>A0A562REC5_9BURK</name>
<dbReference type="SMART" id="SM00387">
    <property type="entry name" value="HATPase_c"/>
    <property type="match status" value="1"/>
</dbReference>
<dbReference type="InterPro" id="IPR050428">
    <property type="entry name" value="TCS_sensor_his_kinase"/>
</dbReference>
<dbReference type="Pfam" id="PF00512">
    <property type="entry name" value="HisKA"/>
    <property type="match status" value="1"/>
</dbReference>
<dbReference type="InterPro" id="IPR036097">
    <property type="entry name" value="HisK_dim/P_sf"/>
</dbReference>
<accession>A0A562REC5</accession>
<dbReference type="RefSeq" id="WP_145648284.1">
    <property type="nucleotide sequence ID" value="NZ_VLLB01000002.1"/>
</dbReference>
<dbReference type="OrthoDB" id="9121563at2"/>
<feature type="domain" description="Histidine kinase" evidence="11">
    <location>
        <begin position="228"/>
        <end position="433"/>
    </location>
</feature>
<evidence type="ECO:0000256" key="9">
    <source>
        <dbReference type="ARBA" id="ARBA00023136"/>
    </source>
</evidence>
<dbReference type="PANTHER" id="PTHR45436:SF16">
    <property type="entry name" value="HISTIDINE KINASE"/>
    <property type="match status" value="1"/>
</dbReference>
<dbReference type="EC" id="2.7.13.3" evidence="3"/>